<dbReference type="VEuPathDB" id="FungiDB:SCHCODRAFT_02602889"/>
<reference evidence="1 2" key="1">
    <citation type="journal article" date="2010" name="Nat. Biotechnol.">
        <title>Genome sequence of the model mushroom Schizophyllum commune.</title>
        <authorList>
            <person name="Ohm R.A."/>
            <person name="de Jong J.F."/>
            <person name="Lugones L.G."/>
            <person name="Aerts A."/>
            <person name="Kothe E."/>
            <person name="Stajich J.E."/>
            <person name="de Vries R.P."/>
            <person name="Record E."/>
            <person name="Levasseur A."/>
            <person name="Baker S.E."/>
            <person name="Bartholomew K.A."/>
            <person name="Coutinho P.M."/>
            <person name="Erdmann S."/>
            <person name="Fowler T.J."/>
            <person name="Gathman A.C."/>
            <person name="Lombard V."/>
            <person name="Henrissat B."/>
            <person name="Knabe N."/>
            <person name="Kuees U."/>
            <person name="Lilly W.W."/>
            <person name="Lindquist E."/>
            <person name="Lucas S."/>
            <person name="Magnuson J.K."/>
            <person name="Piumi F."/>
            <person name="Raudaskoski M."/>
            <person name="Salamov A."/>
            <person name="Schmutz J."/>
            <person name="Schwarze F.W.M.R."/>
            <person name="vanKuyk P.A."/>
            <person name="Horton J.S."/>
            <person name="Grigoriev I.V."/>
            <person name="Woesten H.A.B."/>
        </authorList>
    </citation>
    <scope>NUCLEOTIDE SEQUENCE [LARGE SCALE GENOMIC DNA]</scope>
    <source>
        <strain evidence="2">H4-8 / FGSC 9210</strain>
    </source>
</reference>
<dbReference type="VEuPathDB" id="FungiDB:SCHCODRAFT_02713133"/>
<organism evidence="2">
    <name type="scientific">Schizophyllum commune (strain H4-8 / FGSC 9210)</name>
    <name type="common">Split gill fungus</name>
    <dbReference type="NCBI Taxonomy" id="578458"/>
    <lineage>
        <taxon>Eukaryota</taxon>
        <taxon>Fungi</taxon>
        <taxon>Dikarya</taxon>
        <taxon>Basidiomycota</taxon>
        <taxon>Agaricomycotina</taxon>
        <taxon>Agaricomycetes</taxon>
        <taxon>Agaricomycetidae</taxon>
        <taxon>Agaricales</taxon>
        <taxon>Schizophyllaceae</taxon>
        <taxon>Schizophyllum</taxon>
    </lineage>
</organism>
<evidence type="ECO:0000313" key="2">
    <source>
        <dbReference type="Proteomes" id="UP000007431"/>
    </source>
</evidence>
<protein>
    <submittedName>
        <fullName evidence="1">Uncharacterized protein</fullName>
    </submittedName>
</protein>
<evidence type="ECO:0000313" key="1">
    <source>
        <dbReference type="EMBL" id="EFI93927.1"/>
    </source>
</evidence>
<name>D8QD41_SCHCM</name>
<dbReference type="HOGENOM" id="CLU_1372921_0_0_1"/>
<keyword evidence="2" id="KW-1185">Reference proteome</keyword>
<sequence length="199" mass="21343">MPKDACQSVIIFRQIYNVETQIVCSCSSASTPSSPATDESLRVFCLIQPSALALAGWALFGQSSAAEPAVVKCLVYNRGGEALGRTLLRRSARVTKEEGKRGLRRSARRVRRRRRGWGLRAVGAVKKEEGEGGLERSARLRRSARRVRRRRRGWGMRAVGAVKEEEGGGGAGAVGALEAISAPRAKKEEGVGDEGGPGA</sequence>
<dbReference type="AlphaFoldDB" id="D8QD41"/>
<dbReference type="KEGG" id="scm:SCHCO_02713133"/>
<dbReference type="RefSeq" id="XP_003028830.1">
    <property type="nucleotide sequence ID" value="XM_003028784.1"/>
</dbReference>
<dbReference type="Proteomes" id="UP000007431">
    <property type="component" value="Unassembled WGS sequence"/>
</dbReference>
<dbReference type="GeneID" id="9590162"/>
<accession>D8QD41</accession>
<proteinExistence type="predicted"/>
<gene>
    <name evidence="1" type="ORF">SCHCODRAFT_236841</name>
</gene>
<dbReference type="EMBL" id="GL377310">
    <property type="protein sequence ID" value="EFI93927.1"/>
    <property type="molecule type" value="Genomic_DNA"/>
</dbReference>
<dbReference type="InParanoid" id="D8QD41"/>